<evidence type="ECO:0000256" key="2">
    <source>
        <dbReference type="ARBA" id="ARBA00023015"/>
    </source>
</evidence>
<organism evidence="6 7">
    <name type="scientific">Parapedobacter composti</name>
    <dbReference type="NCBI Taxonomy" id="623281"/>
    <lineage>
        <taxon>Bacteria</taxon>
        <taxon>Pseudomonadati</taxon>
        <taxon>Bacteroidota</taxon>
        <taxon>Sphingobacteriia</taxon>
        <taxon>Sphingobacteriales</taxon>
        <taxon>Sphingobacteriaceae</taxon>
        <taxon>Parapedobacter</taxon>
    </lineage>
</organism>
<dbReference type="InterPro" id="IPR013325">
    <property type="entry name" value="RNA_pol_sigma_r2"/>
</dbReference>
<evidence type="ECO:0000256" key="3">
    <source>
        <dbReference type="ARBA" id="ARBA00023082"/>
    </source>
</evidence>
<dbReference type="Pfam" id="PF04542">
    <property type="entry name" value="Sigma70_r2"/>
    <property type="match status" value="1"/>
</dbReference>
<dbReference type="PANTHER" id="PTHR43133">
    <property type="entry name" value="RNA POLYMERASE ECF-TYPE SIGMA FACTO"/>
    <property type="match status" value="1"/>
</dbReference>
<protein>
    <submittedName>
        <fullName evidence="6">RNA polymerase sigma-70 factor, ECF subfamily</fullName>
    </submittedName>
</protein>
<feature type="domain" description="HTH luxR-type" evidence="5">
    <location>
        <begin position="133"/>
        <end position="160"/>
    </location>
</feature>
<dbReference type="InterPro" id="IPR013324">
    <property type="entry name" value="RNA_pol_sigma_r3/r4-like"/>
</dbReference>
<dbReference type="Gene3D" id="1.10.1740.10">
    <property type="match status" value="1"/>
</dbReference>
<name>A0A1I1K266_9SPHI</name>
<sequence length="183" mass="21442">MASSKGLIFERIYYSYYKPLYFFTVELLGDAQDAQDVVAETFVKYYQRQERFMEEQHAKAFLFMTARHAALNSIRNRKNHEAKADAVARELTSDNNSFFDKLVLTELIRQIAAEVDKLPEMQRKVFISAYFDGKTTEEIALELGINAESVYNNKKRALNKLRLVFKDSDIALFICFFKLFWLN</sequence>
<dbReference type="GO" id="GO:0016987">
    <property type="term" value="F:sigma factor activity"/>
    <property type="evidence" value="ECO:0007669"/>
    <property type="project" value="UniProtKB-KW"/>
</dbReference>
<dbReference type="InterPro" id="IPR039425">
    <property type="entry name" value="RNA_pol_sigma-70-like"/>
</dbReference>
<dbReference type="RefSeq" id="WP_090974267.1">
    <property type="nucleotide sequence ID" value="NZ_FOLL01000014.1"/>
</dbReference>
<dbReference type="GO" id="GO:0006352">
    <property type="term" value="P:DNA-templated transcription initiation"/>
    <property type="evidence" value="ECO:0007669"/>
    <property type="project" value="InterPro"/>
</dbReference>
<dbReference type="InterPro" id="IPR036388">
    <property type="entry name" value="WH-like_DNA-bd_sf"/>
</dbReference>
<dbReference type="SUPFAM" id="SSF88659">
    <property type="entry name" value="Sigma3 and sigma4 domains of RNA polymerase sigma factors"/>
    <property type="match status" value="1"/>
</dbReference>
<dbReference type="SUPFAM" id="SSF88946">
    <property type="entry name" value="Sigma2 domain of RNA polymerase sigma factors"/>
    <property type="match status" value="1"/>
</dbReference>
<evidence type="ECO:0000313" key="7">
    <source>
        <dbReference type="Proteomes" id="UP000199577"/>
    </source>
</evidence>
<evidence type="ECO:0000313" key="6">
    <source>
        <dbReference type="EMBL" id="SFC55047.1"/>
    </source>
</evidence>
<accession>A0A1I1K266</accession>
<evidence type="ECO:0000256" key="4">
    <source>
        <dbReference type="ARBA" id="ARBA00023163"/>
    </source>
</evidence>
<dbReference type="GO" id="GO:0003677">
    <property type="term" value="F:DNA binding"/>
    <property type="evidence" value="ECO:0007669"/>
    <property type="project" value="InterPro"/>
</dbReference>
<keyword evidence="2" id="KW-0805">Transcription regulation</keyword>
<gene>
    <name evidence="6" type="ORF">SAMN05421747_11457</name>
</gene>
<proteinExistence type="inferred from homology"/>
<dbReference type="OrthoDB" id="656273at2"/>
<dbReference type="Proteomes" id="UP000199577">
    <property type="component" value="Unassembled WGS sequence"/>
</dbReference>
<keyword evidence="7" id="KW-1185">Reference proteome</keyword>
<dbReference type="InterPro" id="IPR013249">
    <property type="entry name" value="RNA_pol_sigma70_r4_t2"/>
</dbReference>
<keyword evidence="4" id="KW-0804">Transcription</keyword>
<dbReference type="InterPro" id="IPR000792">
    <property type="entry name" value="Tscrpt_reg_LuxR_C"/>
</dbReference>
<dbReference type="PANTHER" id="PTHR43133:SF46">
    <property type="entry name" value="RNA POLYMERASE SIGMA-70 FACTOR ECF SUBFAMILY"/>
    <property type="match status" value="1"/>
</dbReference>
<evidence type="ECO:0000259" key="5">
    <source>
        <dbReference type="PROSITE" id="PS00622"/>
    </source>
</evidence>
<dbReference type="InterPro" id="IPR014284">
    <property type="entry name" value="RNA_pol_sigma-70_dom"/>
</dbReference>
<keyword evidence="3" id="KW-0731">Sigma factor</keyword>
<dbReference type="InterPro" id="IPR007627">
    <property type="entry name" value="RNA_pol_sigma70_r2"/>
</dbReference>
<dbReference type="CDD" id="cd06171">
    <property type="entry name" value="Sigma70_r4"/>
    <property type="match status" value="1"/>
</dbReference>
<dbReference type="Gene3D" id="1.10.10.10">
    <property type="entry name" value="Winged helix-like DNA-binding domain superfamily/Winged helix DNA-binding domain"/>
    <property type="match status" value="1"/>
</dbReference>
<dbReference type="STRING" id="623281.SAMN05421747_11457"/>
<evidence type="ECO:0000256" key="1">
    <source>
        <dbReference type="ARBA" id="ARBA00010641"/>
    </source>
</evidence>
<dbReference type="AlphaFoldDB" id="A0A1I1K266"/>
<dbReference type="EMBL" id="FOLL01000014">
    <property type="protein sequence ID" value="SFC55047.1"/>
    <property type="molecule type" value="Genomic_DNA"/>
</dbReference>
<dbReference type="Pfam" id="PF08281">
    <property type="entry name" value="Sigma70_r4_2"/>
    <property type="match status" value="1"/>
</dbReference>
<comment type="similarity">
    <text evidence="1">Belongs to the sigma-70 factor family. ECF subfamily.</text>
</comment>
<dbReference type="PROSITE" id="PS00622">
    <property type="entry name" value="HTH_LUXR_1"/>
    <property type="match status" value="1"/>
</dbReference>
<dbReference type="NCBIfam" id="TIGR02937">
    <property type="entry name" value="sigma70-ECF"/>
    <property type="match status" value="1"/>
</dbReference>
<reference evidence="6 7" key="1">
    <citation type="submission" date="2016-10" db="EMBL/GenBank/DDBJ databases">
        <authorList>
            <person name="de Groot N.N."/>
        </authorList>
    </citation>
    <scope>NUCLEOTIDE SEQUENCE [LARGE SCALE GENOMIC DNA]</scope>
    <source>
        <strain evidence="6 7">DSM 22900</strain>
    </source>
</reference>